<feature type="modified residue" description="Phosphohistidine" evidence="16">
    <location>
        <position position="1483"/>
    </location>
</feature>
<feature type="chain" id="PRO_5031208588" description="histidine kinase" evidence="19">
    <location>
        <begin position="25"/>
        <end position="1613"/>
    </location>
</feature>
<evidence type="ECO:0000256" key="8">
    <source>
        <dbReference type="ARBA" id="ARBA00022741"/>
    </source>
</evidence>
<dbReference type="PANTHER" id="PTHR45339:SF1">
    <property type="entry name" value="HYBRID SIGNAL TRANSDUCTION HISTIDINE KINASE J"/>
    <property type="match status" value="1"/>
</dbReference>
<keyword evidence="4" id="KW-1003">Cell membrane</keyword>
<dbReference type="PROSITE" id="PS50110">
    <property type="entry name" value="RESPONSE_REGULATORY"/>
    <property type="match status" value="1"/>
</dbReference>
<keyword evidence="19" id="KW-0732">Signal</keyword>
<keyword evidence="18" id="KW-0175">Coiled coil</keyword>
<feature type="domain" description="Response regulatory" evidence="21">
    <location>
        <begin position="1295"/>
        <end position="1409"/>
    </location>
</feature>
<evidence type="ECO:0000256" key="19">
    <source>
        <dbReference type="SAM" id="SignalP"/>
    </source>
</evidence>
<dbReference type="GO" id="GO:0005524">
    <property type="term" value="F:ATP binding"/>
    <property type="evidence" value="ECO:0007669"/>
    <property type="project" value="UniProtKB-KW"/>
</dbReference>
<dbReference type="PROSITE" id="PS50894">
    <property type="entry name" value="HPT"/>
    <property type="match status" value="1"/>
</dbReference>
<dbReference type="EC" id="2.7.13.3" evidence="3"/>
<dbReference type="PANTHER" id="PTHR45339">
    <property type="entry name" value="HYBRID SIGNAL TRANSDUCTION HISTIDINE KINASE J"/>
    <property type="match status" value="1"/>
</dbReference>
<evidence type="ECO:0000259" key="21">
    <source>
        <dbReference type="PROSITE" id="PS50110"/>
    </source>
</evidence>
<dbReference type="EMBL" id="CP047476">
    <property type="protein sequence ID" value="QIA65811.1"/>
    <property type="molecule type" value="Genomic_DNA"/>
</dbReference>
<evidence type="ECO:0000256" key="15">
    <source>
        <dbReference type="ARBA" id="ARBA00023306"/>
    </source>
</evidence>
<dbReference type="InterPro" id="IPR005467">
    <property type="entry name" value="His_kinase_dom"/>
</dbReference>
<reference evidence="23 24" key="1">
    <citation type="submission" date="2020-01" db="EMBL/GenBank/DDBJ databases">
        <title>Whole genome and functional gene identification of agarase of Vibrio HN897.</title>
        <authorList>
            <person name="Liu Y."/>
            <person name="Zhao Z."/>
        </authorList>
    </citation>
    <scope>NUCLEOTIDE SEQUENCE [LARGE SCALE GENOMIC DNA]</scope>
    <source>
        <strain evidence="23 24">HN897</strain>
    </source>
</reference>
<keyword evidence="5 17" id="KW-0597">Phosphoprotein</keyword>
<dbReference type="FunFam" id="3.30.565.10:FF:000010">
    <property type="entry name" value="Sensor histidine kinase RcsC"/>
    <property type="match status" value="1"/>
</dbReference>
<dbReference type="InterPro" id="IPR011006">
    <property type="entry name" value="CheY-like_superfamily"/>
</dbReference>
<keyword evidence="10" id="KW-0378">Hydrolase</keyword>
<dbReference type="SUPFAM" id="SSF52172">
    <property type="entry name" value="CheY-like"/>
    <property type="match status" value="1"/>
</dbReference>
<dbReference type="InterPro" id="IPR036890">
    <property type="entry name" value="HATPase_C_sf"/>
</dbReference>
<dbReference type="FunFam" id="1.10.287.130:FF:000038">
    <property type="entry name" value="Sensory transduction histidine kinase"/>
    <property type="match status" value="1"/>
</dbReference>
<dbReference type="InterPro" id="IPR036097">
    <property type="entry name" value="HisK_dim/P_sf"/>
</dbReference>
<dbReference type="SUPFAM" id="SSF55874">
    <property type="entry name" value="ATPase domain of HSP90 chaperone/DNA topoisomerase II/histidine kinase"/>
    <property type="match status" value="1"/>
</dbReference>
<sequence length="1613" mass="181570">MSWIRVKRFTFFVFAWLFIAVASAKTIDLTDAEKKILHQHSIVTVAVFPSNYPYSFINDSGTFKGIIRSYFDEVESLLDIKVRFRFVSNLEQAKVALARQEVDIIPFPIPKDPERYVNTLPFWVFERTLVGSTETDTVVTLRQLKGKRIAVAIGAPLPDWFRDVGEGIKTAVYDDLPSMVESLIDGEVDLLFGEPISLIEFGKQLGRDNLKVVSLGQQGIRYRTGMTLRLDDAPLAAVIDKALMQISDNTRNQIASAWLADVSNKIKVPGAMGFGLPPYLYPQSSGLGLEYGLLQEVFSRMGYQVGEVTRLTPANLDMALNSISDLEFASSIVERKPGRFYSEPITEIEYVVVSLKSQNITLNDSDKLTVGGVIYEGHSPSQLAFKQLREQFRFAGYQDVAGIEQGFRLLQDRTLDLLMIERRVLNWHAHNTSLDIDSVQLHRSFSASFPIYVEFAKASMRDRFNVALDNFENDDLEYNHFFTSHMRRNLSNQIRRAELLADIYAYELFNGELHKFDAVLNTFDASFDIAAIEGFEEGRIDPTVTWLADGDTMERVAQIDSSHWSFIDIDAVFSGSSGETKLGRLKVYFDMSQLKTNHAYIPDLSLFSDTDPRFYEYIKTLYAQFKLSGQILNLTPQEVDWIKENPVITLGVDPQALPYEAFSETEQYIGVINDYRQLVETKTGLTIEPVLVNSWEETTEMAKRGELNLISAAVENDNFRVNYLPSRGMFSSRLAIASNKDDARSLSLSTLDGWRIGVVEGASNTEYLIEGYPAVDWVEFNSTQEALKSLDSGDLDAAVDTIHVLNYLINTNGYTDINIVGRLDYEVTPTFHVLKSNVELITIIDKVFGHISSVEHNQILSKWATPKTIEKIDYQLVYIISAFSVLIVGIVVFSNRRLQAQISIAEDAKRQAERAQNMVYEMLDTSPVAAGLIRNQQAIYTNERARVLFELCNIPIHEFDITSIYSDISDREEMYRRIASEGYVFNQQLDLLTYTGKSFTALTSYYLLPDHDGRRDLIFWAYDISELKQLTNDLEHARETADRANTAKSEFLANMSHEIRTPMNAILGMSHLALTEVQSPTAKSYIEKVHRSAQSLLRIINDILDLSKIEAGSMGLEAIPYSLSETVHDVHDMLTVKAVEKGLEFTVTLDEKLPKGLVGDPLRLSQVVLNLAGNAIKFTDKGRVEIEVEVNELTESECQFWVTVKDSGIGMTEQQMQRLFDAFTQADSSTTRRFGGTGLGLNISQKLVNAMGGEIEAKSVYGEGSQFYFTLTQPITDAAIESTHREEQMSFSGQSVLLVEDNDLNQDLAVALLEKANLHITVLDNGQKAVERLAEQSFDVVLMDLQMPVMGGFEATKLIRENGYEKPILAMTANIMQESKQQASDAGMNGFIEKPIVVEQLMGELSRHITPIASTSTSRTMLPLKDFEHELFSAYKLKQSTSGDAGLATGLVTRFITRLKQYEADFRNAIISEDDGALERFAHTLKGNSATIGAAKLSQEFSQLEYAAAHNNSEQIEVLFTILKDKIERLIPVLEQYVGESESLQQGTALLTNQQVDKLRESIEDYDIEALTLLKQWQKEYQLDSNELKHLVNALESYNFDKALECLAKVKVR</sequence>
<dbReference type="Pfam" id="PF00512">
    <property type="entry name" value="HisKA"/>
    <property type="match status" value="1"/>
</dbReference>
<comment type="subcellular location">
    <subcellularLocation>
        <location evidence="2">Cell membrane</location>
        <topology evidence="2">Multi-pass membrane protein</topology>
    </subcellularLocation>
</comment>
<dbReference type="PROSITE" id="PS50109">
    <property type="entry name" value="HIS_KIN"/>
    <property type="match status" value="1"/>
</dbReference>
<dbReference type="InterPro" id="IPR001638">
    <property type="entry name" value="Solute-binding_3/MltF_N"/>
</dbReference>
<proteinExistence type="predicted"/>
<evidence type="ECO:0000256" key="17">
    <source>
        <dbReference type="PROSITE-ProRule" id="PRU00169"/>
    </source>
</evidence>
<keyword evidence="11" id="KW-0067">ATP-binding</keyword>
<evidence type="ECO:0000313" key="24">
    <source>
        <dbReference type="Proteomes" id="UP000464262"/>
    </source>
</evidence>
<accession>A0A7Z2T7I8</accession>
<evidence type="ECO:0000256" key="14">
    <source>
        <dbReference type="ARBA" id="ARBA00023136"/>
    </source>
</evidence>
<protein>
    <recommendedName>
        <fullName evidence="3">histidine kinase</fullName>
        <ecNumber evidence="3">2.7.13.3</ecNumber>
    </recommendedName>
</protein>
<keyword evidence="9" id="KW-0418">Kinase</keyword>
<dbReference type="SUPFAM" id="SSF53850">
    <property type="entry name" value="Periplasmic binding protein-like II"/>
    <property type="match status" value="3"/>
</dbReference>
<dbReference type="InterPro" id="IPR008207">
    <property type="entry name" value="Sig_transdc_His_kin_Hpt_dom"/>
</dbReference>
<feature type="domain" description="Histidine kinase" evidence="20">
    <location>
        <begin position="1054"/>
        <end position="1275"/>
    </location>
</feature>
<evidence type="ECO:0000259" key="20">
    <source>
        <dbReference type="PROSITE" id="PS50109"/>
    </source>
</evidence>
<evidence type="ECO:0000256" key="9">
    <source>
        <dbReference type="ARBA" id="ARBA00022777"/>
    </source>
</evidence>
<keyword evidence="24" id="KW-1185">Reference proteome</keyword>
<dbReference type="SUPFAM" id="SSF47384">
    <property type="entry name" value="Homodimeric domain of signal transducing histidine kinase"/>
    <property type="match status" value="1"/>
</dbReference>
<dbReference type="PRINTS" id="PR00344">
    <property type="entry name" value="BCTRLSENSOR"/>
</dbReference>
<feature type="modified residue" description="4-aspartylphosphate" evidence="17">
    <location>
        <position position="1344"/>
    </location>
</feature>
<dbReference type="CDD" id="cd00082">
    <property type="entry name" value="HisKA"/>
    <property type="match status" value="1"/>
</dbReference>
<evidence type="ECO:0000256" key="18">
    <source>
        <dbReference type="SAM" id="Coils"/>
    </source>
</evidence>
<evidence type="ECO:0000256" key="5">
    <source>
        <dbReference type="ARBA" id="ARBA00022553"/>
    </source>
</evidence>
<evidence type="ECO:0000256" key="7">
    <source>
        <dbReference type="ARBA" id="ARBA00022692"/>
    </source>
</evidence>
<evidence type="ECO:0000256" key="1">
    <source>
        <dbReference type="ARBA" id="ARBA00000085"/>
    </source>
</evidence>
<dbReference type="InterPro" id="IPR036641">
    <property type="entry name" value="HPT_dom_sf"/>
</dbReference>
<dbReference type="SMART" id="SM00448">
    <property type="entry name" value="REC"/>
    <property type="match status" value="1"/>
</dbReference>
<dbReference type="SMART" id="SM00062">
    <property type="entry name" value="PBPb"/>
    <property type="match status" value="2"/>
</dbReference>
<dbReference type="CDD" id="cd16922">
    <property type="entry name" value="HATPase_EvgS-ArcB-TorS-like"/>
    <property type="match status" value="1"/>
</dbReference>
<keyword evidence="12" id="KW-1133">Transmembrane helix</keyword>
<keyword evidence="7" id="KW-0812">Transmembrane</keyword>
<feature type="coiled-coil region" evidence="18">
    <location>
        <begin position="895"/>
        <end position="925"/>
    </location>
</feature>
<evidence type="ECO:0000259" key="22">
    <source>
        <dbReference type="PROSITE" id="PS50894"/>
    </source>
</evidence>
<dbReference type="Gene3D" id="3.30.565.10">
    <property type="entry name" value="Histidine kinase-like ATPase, C-terminal domain"/>
    <property type="match status" value="1"/>
</dbReference>
<keyword evidence="15" id="KW-0131">Cell cycle</keyword>
<evidence type="ECO:0000313" key="23">
    <source>
        <dbReference type="EMBL" id="QIA65811.1"/>
    </source>
</evidence>
<keyword evidence="14" id="KW-0472">Membrane</keyword>
<dbReference type="Gene3D" id="1.20.120.160">
    <property type="entry name" value="HPT domain"/>
    <property type="match status" value="1"/>
</dbReference>
<dbReference type="GO" id="GO:0000155">
    <property type="term" value="F:phosphorelay sensor kinase activity"/>
    <property type="evidence" value="ECO:0007669"/>
    <property type="project" value="InterPro"/>
</dbReference>
<keyword evidence="13" id="KW-0902">Two-component regulatory system</keyword>
<dbReference type="GO" id="GO:0005886">
    <property type="term" value="C:plasma membrane"/>
    <property type="evidence" value="ECO:0007669"/>
    <property type="project" value="UniProtKB-SubCell"/>
</dbReference>
<feature type="signal peptide" evidence="19">
    <location>
        <begin position="1"/>
        <end position="24"/>
    </location>
</feature>
<dbReference type="SUPFAM" id="SSF47226">
    <property type="entry name" value="Histidine-containing phosphotransfer domain, HPT domain"/>
    <property type="match status" value="1"/>
</dbReference>
<evidence type="ECO:0000256" key="13">
    <source>
        <dbReference type="ARBA" id="ARBA00023012"/>
    </source>
</evidence>
<dbReference type="GO" id="GO:0016787">
    <property type="term" value="F:hydrolase activity"/>
    <property type="evidence" value="ECO:0007669"/>
    <property type="project" value="UniProtKB-KW"/>
</dbReference>
<gene>
    <name evidence="23" type="ORF">GT360_20055</name>
</gene>
<dbReference type="Pfam" id="PF00497">
    <property type="entry name" value="SBP_bac_3"/>
    <property type="match status" value="2"/>
</dbReference>
<keyword evidence="6" id="KW-0808">Transferase</keyword>
<evidence type="ECO:0000256" key="2">
    <source>
        <dbReference type="ARBA" id="ARBA00004651"/>
    </source>
</evidence>
<feature type="domain" description="HPt" evidence="22">
    <location>
        <begin position="1444"/>
        <end position="1537"/>
    </location>
</feature>
<dbReference type="Gene3D" id="3.40.50.2300">
    <property type="match status" value="1"/>
</dbReference>
<dbReference type="SMART" id="SM00388">
    <property type="entry name" value="HisKA"/>
    <property type="match status" value="1"/>
</dbReference>
<dbReference type="Pfam" id="PF01627">
    <property type="entry name" value="Hpt"/>
    <property type="match status" value="1"/>
</dbReference>
<name>A0A7Z2T7I8_9VIBR</name>
<dbReference type="CDD" id="cd01007">
    <property type="entry name" value="PBP2_BvgS_HisK_like"/>
    <property type="match status" value="2"/>
</dbReference>
<dbReference type="InterPro" id="IPR003594">
    <property type="entry name" value="HATPase_dom"/>
</dbReference>
<evidence type="ECO:0000256" key="12">
    <source>
        <dbReference type="ARBA" id="ARBA00022989"/>
    </source>
</evidence>
<dbReference type="Proteomes" id="UP000464262">
    <property type="component" value="Chromosome 2"/>
</dbReference>
<evidence type="ECO:0000256" key="10">
    <source>
        <dbReference type="ARBA" id="ARBA00022801"/>
    </source>
</evidence>
<keyword evidence="8" id="KW-0547">Nucleotide-binding</keyword>
<dbReference type="Gene3D" id="1.10.287.130">
    <property type="match status" value="1"/>
</dbReference>
<comment type="catalytic activity">
    <reaction evidence="1">
        <text>ATP + protein L-histidine = ADP + protein N-phospho-L-histidine.</text>
        <dbReference type="EC" id="2.7.13.3"/>
    </reaction>
</comment>
<evidence type="ECO:0000256" key="16">
    <source>
        <dbReference type="PROSITE-ProRule" id="PRU00110"/>
    </source>
</evidence>
<dbReference type="SMART" id="SM00387">
    <property type="entry name" value="HATPase_c"/>
    <property type="match status" value="1"/>
</dbReference>
<organism evidence="23 24">
    <name type="scientific">Vibrio astriarenae</name>
    <dbReference type="NCBI Taxonomy" id="1481923"/>
    <lineage>
        <taxon>Bacteria</taxon>
        <taxon>Pseudomonadati</taxon>
        <taxon>Pseudomonadota</taxon>
        <taxon>Gammaproteobacteria</taxon>
        <taxon>Vibrionales</taxon>
        <taxon>Vibrionaceae</taxon>
        <taxon>Vibrio</taxon>
    </lineage>
</organism>
<dbReference type="InterPro" id="IPR004358">
    <property type="entry name" value="Sig_transdc_His_kin-like_C"/>
</dbReference>
<evidence type="ECO:0000256" key="6">
    <source>
        <dbReference type="ARBA" id="ARBA00022679"/>
    </source>
</evidence>
<evidence type="ECO:0000256" key="4">
    <source>
        <dbReference type="ARBA" id="ARBA00022475"/>
    </source>
</evidence>
<evidence type="ECO:0000256" key="11">
    <source>
        <dbReference type="ARBA" id="ARBA00022840"/>
    </source>
</evidence>
<dbReference type="Pfam" id="PF02518">
    <property type="entry name" value="HATPase_c"/>
    <property type="match status" value="1"/>
</dbReference>
<dbReference type="Gene3D" id="3.40.190.10">
    <property type="entry name" value="Periplasmic binding protein-like II"/>
    <property type="match status" value="4"/>
</dbReference>
<dbReference type="KEGG" id="vas:GT360_20055"/>
<dbReference type="InterPro" id="IPR003661">
    <property type="entry name" value="HisK_dim/P_dom"/>
</dbReference>
<dbReference type="Pfam" id="PF00072">
    <property type="entry name" value="Response_reg"/>
    <property type="match status" value="1"/>
</dbReference>
<dbReference type="InterPro" id="IPR001789">
    <property type="entry name" value="Sig_transdc_resp-reg_receiver"/>
</dbReference>
<dbReference type="CDD" id="cd17546">
    <property type="entry name" value="REC_hyHK_CKI1_RcsC-like"/>
    <property type="match status" value="1"/>
</dbReference>
<evidence type="ECO:0000256" key="3">
    <source>
        <dbReference type="ARBA" id="ARBA00012438"/>
    </source>
</evidence>
<dbReference type="RefSeq" id="WP_164650709.1">
    <property type="nucleotide sequence ID" value="NZ_CP047476.1"/>
</dbReference>